<keyword evidence="2" id="KW-1003">Cell membrane</keyword>
<dbReference type="Proteomes" id="UP001061302">
    <property type="component" value="Chromosome"/>
</dbReference>
<dbReference type="InterPro" id="IPR018704">
    <property type="entry name" value="SecYEG/CpoB_TPR"/>
</dbReference>
<dbReference type="InterPro" id="IPR026039">
    <property type="entry name" value="YfgM"/>
</dbReference>
<evidence type="ECO:0000256" key="1">
    <source>
        <dbReference type="ARBA" id="ARBA00004401"/>
    </source>
</evidence>
<dbReference type="SUPFAM" id="SSF48452">
    <property type="entry name" value="TPR-like"/>
    <property type="match status" value="1"/>
</dbReference>
<comment type="similarity">
    <text evidence="7">Belongs to the YfgM family.</text>
</comment>
<proteinExistence type="inferred from homology"/>
<dbReference type="Pfam" id="PF09976">
    <property type="entry name" value="TPR_21"/>
    <property type="match status" value="1"/>
</dbReference>
<name>A0ABY6DJP2_9NEIS</name>
<evidence type="ECO:0000256" key="3">
    <source>
        <dbReference type="ARBA" id="ARBA00022692"/>
    </source>
</evidence>
<evidence type="ECO:0000313" key="11">
    <source>
        <dbReference type="EMBL" id="UXY14252.1"/>
    </source>
</evidence>
<evidence type="ECO:0000256" key="8">
    <source>
        <dbReference type="ARBA" id="ARBA00024235"/>
    </source>
</evidence>
<evidence type="ECO:0000256" key="4">
    <source>
        <dbReference type="ARBA" id="ARBA00022989"/>
    </source>
</evidence>
<dbReference type="Gene3D" id="1.25.40.10">
    <property type="entry name" value="Tetratricopeptide repeat domain"/>
    <property type="match status" value="1"/>
</dbReference>
<accession>A0ABY6DJP2</accession>
<dbReference type="RefSeq" id="WP_263123551.1">
    <property type="nucleotide sequence ID" value="NZ_CP106753.1"/>
</dbReference>
<keyword evidence="4 9" id="KW-1133">Transmembrane helix</keyword>
<dbReference type="PANTHER" id="PTHR38035">
    <property type="entry name" value="UPF0070 PROTEIN YFGM"/>
    <property type="match status" value="1"/>
</dbReference>
<keyword evidence="3 9" id="KW-0812">Transmembrane</keyword>
<gene>
    <name evidence="11" type="ORF">N8I74_13125</name>
</gene>
<dbReference type="PANTHER" id="PTHR38035:SF1">
    <property type="entry name" value="ANCILLARY SECYEG TRANSLOCON SUBUNIT"/>
    <property type="match status" value="1"/>
</dbReference>
<evidence type="ECO:0000256" key="6">
    <source>
        <dbReference type="ARBA" id="ARBA00023186"/>
    </source>
</evidence>
<organism evidence="11 12">
    <name type="scientific">Chitiniphilus purpureus</name>
    <dbReference type="NCBI Taxonomy" id="2981137"/>
    <lineage>
        <taxon>Bacteria</taxon>
        <taxon>Pseudomonadati</taxon>
        <taxon>Pseudomonadota</taxon>
        <taxon>Betaproteobacteria</taxon>
        <taxon>Neisseriales</taxon>
        <taxon>Chitinibacteraceae</taxon>
        <taxon>Chitiniphilus</taxon>
    </lineage>
</organism>
<protein>
    <recommendedName>
        <fullName evidence="8">Ancillary SecYEG translocon subunit</fullName>
    </recommendedName>
</protein>
<dbReference type="PIRSF" id="PIRSF006170">
    <property type="entry name" value="YfgM"/>
    <property type="match status" value="1"/>
</dbReference>
<keyword evidence="12" id="KW-1185">Reference proteome</keyword>
<comment type="subcellular location">
    <subcellularLocation>
        <location evidence="1">Cell membrane</location>
        <topology evidence="1">Single-pass type II membrane protein</topology>
    </subcellularLocation>
</comment>
<dbReference type="InterPro" id="IPR011990">
    <property type="entry name" value="TPR-like_helical_dom_sf"/>
</dbReference>
<reference evidence="11" key="1">
    <citation type="submission" date="2022-10" db="EMBL/GenBank/DDBJ databases">
        <title>Chitiniphilus purpureus sp. nov., a novel chitin-degrading bacterium isolated from crawfish pond sediment.</title>
        <authorList>
            <person name="Li K."/>
        </authorList>
    </citation>
    <scope>NUCLEOTIDE SEQUENCE</scope>
    <source>
        <strain evidence="11">CD1</strain>
    </source>
</reference>
<keyword evidence="5 9" id="KW-0472">Membrane</keyword>
<evidence type="ECO:0000313" key="12">
    <source>
        <dbReference type="Proteomes" id="UP001061302"/>
    </source>
</evidence>
<evidence type="ECO:0000256" key="5">
    <source>
        <dbReference type="ARBA" id="ARBA00023136"/>
    </source>
</evidence>
<sequence length="210" mass="22682">MAFDLQEQEQIAQFKAWWQSWGKYLTGLAVAGLVAFAGWQGWNRYQQHQAEAAAAIYAQVEAGALAGDTAKARSEADRLKQEYAGTAHAPRAALLAAKISVDKGEVDQAQAQLRWVAAQAKETDLRDAARLRLAAVQLDQKQFDAALTTLNAAESTGMAGLVAEMRGDVLVEKGDAKGAEQAYQQALSKLPKDAPNLQFVQIKLDALKKG</sequence>
<feature type="transmembrane region" description="Helical" evidence="9">
    <location>
        <begin position="21"/>
        <end position="42"/>
    </location>
</feature>
<keyword evidence="6" id="KW-0143">Chaperone</keyword>
<evidence type="ECO:0000256" key="7">
    <source>
        <dbReference type="ARBA" id="ARBA00024197"/>
    </source>
</evidence>
<dbReference type="EMBL" id="CP106753">
    <property type="protein sequence ID" value="UXY14252.1"/>
    <property type="molecule type" value="Genomic_DNA"/>
</dbReference>
<evidence type="ECO:0000256" key="2">
    <source>
        <dbReference type="ARBA" id="ARBA00022475"/>
    </source>
</evidence>
<evidence type="ECO:0000259" key="10">
    <source>
        <dbReference type="Pfam" id="PF09976"/>
    </source>
</evidence>
<evidence type="ECO:0000256" key="9">
    <source>
        <dbReference type="SAM" id="Phobius"/>
    </source>
</evidence>
<feature type="domain" description="Ancillary SecYEG translocon subunit/Cell division coordinator CpoB TPR" evidence="10">
    <location>
        <begin position="15"/>
        <end position="208"/>
    </location>
</feature>